<evidence type="ECO:0008006" key="3">
    <source>
        <dbReference type="Google" id="ProtNLM"/>
    </source>
</evidence>
<proteinExistence type="predicted"/>
<evidence type="ECO:0000313" key="2">
    <source>
        <dbReference type="EMBL" id="ETJ32741.1"/>
    </source>
</evidence>
<keyword evidence="1" id="KW-0812">Transmembrane</keyword>
<organism evidence="2">
    <name type="scientific">human gut metagenome</name>
    <dbReference type="NCBI Taxonomy" id="408170"/>
    <lineage>
        <taxon>unclassified sequences</taxon>
        <taxon>metagenomes</taxon>
        <taxon>organismal metagenomes</taxon>
    </lineage>
</organism>
<reference evidence="2" key="1">
    <citation type="submission" date="2013-12" db="EMBL/GenBank/DDBJ databases">
        <title>A Varibaculum cambriense genome reconstructed from a premature infant gut community with otherwise low bacterial novelty that shifts toward anaerobic metabolism during the third week of life.</title>
        <authorList>
            <person name="Brown C.T."/>
            <person name="Sharon I."/>
            <person name="Thomas B.C."/>
            <person name="Castelle C.J."/>
            <person name="Morowitz M.J."/>
            <person name="Banfield J.F."/>
        </authorList>
    </citation>
    <scope>NUCLEOTIDE SEQUENCE</scope>
</reference>
<gene>
    <name evidence="2" type="ORF">Q604_UNBC12809G0001</name>
</gene>
<dbReference type="EMBL" id="AZMM01012809">
    <property type="protein sequence ID" value="ETJ32741.1"/>
    <property type="molecule type" value="Genomic_DNA"/>
</dbReference>
<sequence>MKKFIKGLFFGAAAGTIGGLLAAPR</sequence>
<accession>W1XRI9</accession>
<evidence type="ECO:0000256" key="1">
    <source>
        <dbReference type="SAM" id="Phobius"/>
    </source>
</evidence>
<feature type="transmembrane region" description="Helical" evidence="1">
    <location>
        <begin position="7"/>
        <end position="24"/>
    </location>
</feature>
<comment type="caution">
    <text evidence="2">The sequence shown here is derived from an EMBL/GenBank/DDBJ whole genome shotgun (WGS) entry which is preliminary data.</text>
</comment>
<keyword evidence="1" id="KW-0472">Membrane</keyword>
<protein>
    <recommendedName>
        <fullName evidence="3">YtxH domain-containing protein</fullName>
    </recommendedName>
</protein>
<keyword evidence="1" id="KW-1133">Transmembrane helix</keyword>
<name>W1XRI9_9ZZZZ</name>
<dbReference type="AlphaFoldDB" id="W1XRI9"/>
<feature type="non-terminal residue" evidence="2">
    <location>
        <position position="25"/>
    </location>
</feature>